<feature type="transmembrane region" description="Helical" evidence="2">
    <location>
        <begin position="559"/>
        <end position="582"/>
    </location>
</feature>
<evidence type="ECO:0000313" key="3">
    <source>
        <dbReference type="EMBL" id="KAJ3480903.1"/>
    </source>
</evidence>
<accession>A0AAD5UY23</accession>
<comment type="caution">
    <text evidence="3">The sequence shown here is derived from an EMBL/GenBank/DDBJ whole genome shotgun (WGS) entry which is preliminary data.</text>
</comment>
<keyword evidence="2" id="KW-0472">Membrane</keyword>
<feature type="transmembrane region" description="Helical" evidence="2">
    <location>
        <begin position="647"/>
        <end position="667"/>
    </location>
</feature>
<dbReference type="EMBL" id="JANAWD010000349">
    <property type="protein sequence ID" value="KAJ3480903.1"/>
    <property type="molecule type" value="Genomic_DNA"/>
</dbReference>
<dbReference type="Pfam" id="PF08568">
    <property type="entry name" value="Kinetochor_Ybp2"/>
    <property type="match status" value="1"/>
</dbReference>
<keyword evidence="2" id="KW-1133">Transmembrane helix</keyword>
<sequence>MSEEDASTEAKDLFKGADYTRLIELAAERSSNTPDLNVSLQEIAERLSVSAFPNDLDPLTVVPILLPCPREGSHEVLLALGAHGNAKELLIAIQETSEQLSNRVLMCDSEDDDVDPSDEEDSVDLSVPKQVVRLVRLYSQVLPRLPKRKKTPSEVLEPIINELERIVSLSSRISDRQTGRDLVVAVSDLVKALTEWISQPPNDTAAAQASTRDILHIVSANSLDSGIAQLAFQQIFPRFAMSPMVTGTSTVPEDVVQEALAALSQLQVSVHGCKDRPSIASLILLAHSDFHSFDISGILSFLPVILASIQSNIALDETLGLLLFSFGDLRSQTPAPDLPPQLIIPLVHVLAPLSSSHPDPPTRHISFRLLSLVLGLAASPVRLRLLKDLISESEGSPPQMRIAAIGLVKEAVLEALSLPESSSSARDNVFVSPLFMREVGTTIFSIEPHGFPTSTALTLEEFLESPEPLRLVESLGLLYVLFQRDVDNRTGVRDTSFVSDFRRNVLAPLRSRIASWNEDTWRNPFAQTPGSCIRMFSRIAATFARSGRERTYPQILKTMSFLGVIFSSVAYGVNLMLMLMCIRQSFRRGYLLGVYICVLGLLATAGFLLQVWWRQYSYTKSHQDDQTTQGYMETHFHHPIHLATTSIYVIVNWFADGILVYRCATIYYLSNRSLNFRRFVVVGPAILALLALIVIGSVQTPKIAQMATYSWQDVSVNPGLTYIFASMTIHAVASSLIIYKLCMVHRSIRRTLNQQGAGYMSIVYIMTESAFLYTSWALICVVASLTNSPGQYAVIPAMGQIQAIPPFLIMYRVAHREAVQREHISSISSVKFSTTATLRPLRLSQSLPSISTNSMSYPSPTKSQYSLDRSPVMESKENPFAFDDGHTPPPTPEKAHFPVRDHNTLYSALPMFSYSSKVSLYPSSGIDYGGSSPVAEPPPFMNQS</sequence>
<protein>
    <submittedName>
        <fullName evidence="3">Uncharacterized protein</fullName>
    </submittedName>
</protein>
<name>A0AAD5UY23_9APHY</name>
<keyword evidence="2" id="KW-0812">Transmembrane</keyword>
<feature type="transmembrane region" description="Helical" evidence="2">
    <location>
        <begin position="762"/>
        <end position="786"/>
    </location>
</feature>
<evidence type="ECO:0000256" key="2">
    <source>
        <dbReference type="SAM" id="Phobius"/>
    </source>
</evidence>
<feature type="transmembrane region" description="Helical" evidence="2">
    <location>
        <begin position="719"/>
        <end position="741"/>
    </location>
</feature>
<organism evidence="3 4">
    <name type="scientific">Meripilus lineatus</name>
    <dbReference type="NCBI Taxonomy" id="2056292"/>
    <lineage>
        <taxon>Eukaryota</taxon>
        <taxon>Fungi</taxon>
        <taxon>Dikarya</taxon>
        <taxon>Basidiomycota</taxon>
        <taxon>Agaricomycotina</taxon>
        <taxon>Agaricomycetes</taxon>
        <taxon>Polyporales</taxon>
        <taxon>Meripilaceae</taxon>
        <taxon>Meripilus</taxon>
    </lineage>
</organism>
<dbReference type="AlphaFoldDB" id="A0AAD5UY23"/>
<evidence type="ECO:0000256" key="1">
    <source>
        <dbReference type="SAM" id="MobiDB-lite"/>
    </source>
</evidence>
<feature type="transmembrane region" description="Helical" evidence="2">
    <location>
        <begin position="792"/>
        <end position="811"/>
    </location>
</feature>
<keyword evidence="4" id="KW-1185">Reference proteome</keyword>
<dbReference type="Proteomes" id="UP001212997">
    <property type="component" value="Unassembled WGS sequence"/>
</dbReference>
<reference evidence="3" key="1">
    <citation type="submission" date="2022-07" db="EMBL/GenBank/DDBJ databases">
        <title>Genome Sequence of Physisporinus lineatus.</title>
        <authorList>
            <person name="Buettner E."/>
        </authorList>
    </citation>
    <scope>NUCLEOTIDE SEQUENCE</scope>
    <source>
        <strain evidence="3">VT162</strain>
    </source>
</reference>
<gene>
    <name evidence="3" type="ORF">NLI96_g8019</name>
</gene>
<proteinExistence type="predicted"/>
<feature type="region of interest" description="Disordered" evidence="1">
    <location>
        <begin position="876"/>
        <end position="898"/>
    </location>
</feature>
<evidence type="ECO:0000313" key="4">
    <source>
        <dbReference type="Proteomes" id="UP001212997"/>
    </source>
</evidence>
<feature type="transmembrane region" description="Helical" evidence="2">
    <location>
        <begin position="589"/>
        <end position="613"/>
    </location>
</feature>
<dbReference type="InterPro" id="IPR013877">
    <property type="entry name" value="YAP-bd/ALF4/Glomulin"/>
</dbReference>
<feature type="transmembrane region" description="Helical" evidence="2">
    <location>
        <begin position="679"/>
        <end position="699"/>
    </location>
</feature>